<dbReference type="GO" id="GO:0004540">
    <property type="term" value="F:RNA nuclease activity"/>
    <property type="evidence" value="ECO:0007669"/>
    <property type="project" value="InterPro"/>
</dbReference>
<dbReference type="PANTHER" id="PTHR14379">
    <property type="entry name" value="LIMKAIN B LKAP"/>
    <property type="match status" value="1"/>
</dbReference>
<feature type="compositionally biased region" description="Basic and acidic residues" evidence="1">
    <location>
        <begin position="202"/>
        <end position="213"/>
    </location>
</feature>
<organism evidence="3">
    <name type="scientific">Noccaea caerulescens</name>
    <name type="common">Alpine penny-cress</name>
    <name type="synonym">Thlaspi caerulescens</name>
    <dbReference type="NCBI Taxonomy" id="107243"/>
    <lineage>
        <taxon>Eukaryota</taxon>
        <taxon>Viridiplantae</taxon>
        <taxon>Streptophyta</taxon>
        <taxon>Embryophyta</taxon>
        <taxon>Tracheophyta</taxon>
        <taxon>Spermatophyta</taxon>
        <taxon>Magnoliopsida</taxon>
        <taxon>eudicotyledons</taxon>
        <taxon>Gunneridae</taxon>
        <taxon>Pentapetalae</taxon>
        <taxon>rosids</taxon>
        <taxon>malvids</taxon>
        <taxon>Brassicales</taxon>
        <taxon>Brassicaceae</taxon>
        <taxon>Coluteocarpeae</taxon>
        <taxon>Noccaea</taxon>
    </lineage>
</organism>
<feature type="compositionally biased region" description="Basic and acidic residues" evidence="1">
    <location>
        <begin position="583"/>
        <end position="615"/>
    </location>
</feature>
<dbReference type="GO" id="GO:0010468">
    <property type="term" value="P:regulation of gene expression"/>
    <property type="evidence" value="ECO:0007669"/>
    <property type="project" value="InterPro"/>
</dbReference>
<feature type="compositionally biased region" description="Polar residues" evidence="1">
    <location>
        <begin position="166"/>
        <end position="178"/>
    </location>
</feature>
<protein>
    <submittedName>
        <fullName evidence="3">Meiosis arrest female protein 1</fullName>
    </submittedName>
</protein>
<proteinExistence type="predicted"/>
<accession>A0A1J3IYX9</accession>
<reference evidence="3" key="1">
    <citation type="submission" date="2016-07" db="EMBL/GenBank/DDBJ databases">
        <title>De novo transcriptome assembly of four accessions of the metal hyperaccumulator plant Noccaea caerulescens.</title>
        <authorList>
            <person name="Blande D."/>
            <person name="Halimaa P."/>
            <person name="Tervahauta A.I."/>
            <person name="Aarts M.G."/>
            <person name="Karenlampi S.O."/>
        </authorList>
    </citation>
    <scope>NUCLEOTIDE SEQUENCE</scope>
</reference>
<feature type="region of interest" description="Disordered" evidence="1">
    <location>
        <begin position="574"/>
        <end position="615"/>
    </location>
</feature>
<dbReference type="AlphaFoldDB" id="A0A1J3IYX9"/>
<dbReference type="InterPro" id="IPR024768">
    <property type="entry name" value="Marf1"/>
</dbReference>
<feature type="region of interest" description="Disordered" evidence="1">
    <location>
        <begin position="706"/>
        <end position="741"/>
    </location>
</feature>
<gene>
    <name evidence="3" type="ORF">MP_TR1912_c0_g1_i1_g.5966</name>
</gene>
<dbReference type="PANTHER" id="PTHR14379:SF3">
    <property type="entry name" value="MEIOSIS REGULATOR AND MRNA STABILITY FACTOR 1"/>
    <property type="match status" value="1"/>
</dbReference>
<feature type="domain" description="C2H2-type" evidence="2">
    <location>
        <begin position="381"/>
        <end position="403"/>
    </location>
</feature>
<dbReference type="Gene3D" id="3.40.50.1010">
    <property type="entry name" value="5'-nuclease"/>
    <property type="match status" value="1"/>
</dbReference>
<dbReference type="SMART" id="SM00451">
    <property type="entry name" value="ZnF_U1"/>
    <property type="match status" value="4"/>
</dbReference>
<dbReference type="GO" id="GO:0003676">
    <property type="term" value="F:nucleic acid binding"/>
    <property type="evidence" value="ECO:0007669"/>
    <property type="project" value="InterPro"/>
</dbReference>
<dbReference type="CDD" id="cd10910">
    <property type="entry name" value="PIN_limkain_b1_N_like"/>
    <property type="match status" value="1"/>
</dbReference>
<feature type="compositionally biased region" description="Basic and acidic residues" evidence="1">
    <location>
        <begin position="630"/>
        <end position="649"/>
    </location>
</feature>
<dbReference type="GO" id="GO:0005777">
    <property type="term" value="C:peroxisome"/>
    <property type="evidence" value="ECO:0007669"/>
    <property type="project" value="InterPro"/>
</dbReference>
<dbReference type="FunFam" id="3.30.160.60:FF:002363">
    <property type="entry name" value="Putative endonuclease or glycosyl hydrolase with C2H2-type zinc finger domain-containing protein"/>
    <property type="match status" value="1"/>
</dbReference>
<dbReference type="EMBL" id="GEVM01021302">
    <property type="protein sequence ID" value="JAU84636.1"/>
    <property type="molecule type" value="Transcribed_RNA"/>
</dbReference>
<feature type="compositionally biased region" description="Polar residues" evidence="1">
    <location>
        <begin position="187"/>
        <end position="201"/>
    </location>
</feature>
<dbReference type="Gene3D" id="3.30.160.60">
    <property type="entry name" value="Classic Zinc Finger"/>
    <property type="match status" value="4"/>
</dbReference>
<dbReference type="InterPro" id="IPR036236">
    <property type="entry name" value="Znf_C2H2_sf"/>
</dbReference>
<feature type="region of interest" description="Disordered" evidence="1">
    <location>
        <begin position="630"/>
        <end position="658"/>
    </location>
</feature>
<dbReference type="InterPro" id="IPR013087">
    <property type="entry name" value="Znf_C2H2_type"/>
</dbReference>
<dbReference type="Pfam" id="PF12874">
    <property type="entry name" value="zf-met"/>
    <property type="match status" value="4"/>
</dbReference>
<sequence>MTRAETEYSMAKTSVWWDIENCEVPKGWDAHTIAQNVSSALLKTGYCGPVSISAYGDTSLIPLPVQQALSSTGVTLNHVPAGVKDASDKKILVDMLLWAIDNPAPANFLLISGDRDFSNALHQLSMRRYTILLARPPHASAPLVAAAENVWLWTSLASGGPPLASVESSRCSASNSNHEASKDAVSEQAQSSKPTGSTSDSGDTKDHKTRENNVPRGLNQASRKAQASAKAKCVQEAEVLEPVFCNVCQISCTSKDGYVKHTYGKRHRNNLELQSGKSGNMSWGTVEIPKEVLEKQKNKKKASEVVRDKPNAGFDCRLCNVVCQSLIVFDSHLRGQRHAAALLTQSEALADSKKIQEKGVGAKDQPKETISEPKQIASYSCRLCNVVCQRQSVFDSHLRGQRHAAALLSQSNVLNESKKLQEKGVGEKDQPREAIAEPQLHSQNAQENSNCFEKHVGIMNQSEALVNARKLEEKVVIEKAQAIETIAETQLQSQNLSQGANEHLGGVKKKQKEMMAAFIAGDDAQSSVSTKPVKEAEDLQPVWCQVCQISCNSKVVYANHTYGKKHRQKLELLSAKNENMSKGPDKLSKENAEKKKKEHVDSKRTRQKFDQEKPSEALAKNLIVDSKIQEESHLEKETTEEHTLIKTDDLGLQGAQEDKEEVKEINAISENLAPTFTEPSRESRILKGSRGCLDVIPERVQVAPDVNVTEKLEDESKHKPESAGRKEQPPGEAAKREEIKGQVDNFWTRLWGKKS</sequence>
<dbReference type="GO" id="GO:0008270">
    <property type="term" value="F:zinc ion binding"/>
    <property type="evidence" value="ECO:0007669"/>
    <property type="project" value="InterPro"/>
</dbReference>
<dbReference type="SMART" id="SM00355">
    <property type="entry name" value="ZnF_C2H2"/>
    <property type="match status" value="4"/>
</dbReference>
<dbReference type="InterPro" id="IPR021139">
    <property type="entry name" value="NYN"/>
</dbReference>
<feature type="compositionally biased region" description="Basic and acidic residues" evidence="1">
    <location>
        <begin position="708"/>
        <end position="741"/>
    </location>
</feature>
<name>A0A1J3IYX9_NOCCA</name>
<evidence type="ECO:0000313" key="3">
    <source>
        <dbReference type="EMBL" id="JAU84636.1"/>
    </source>
</evidence>
<dbReference type="Pfam" id="PF01936">
    <property type="entry name" value="NYN"/>
    <property type="match status" value="1"/>
</dbReference>
<dbReference type="SUPFAM" id="SSF57667">
    <property type="entry name" value="beta-beta-alpha zinc fingers"/>
    <property type="match status" value="4"/>
</dbReference>
<dbReference type="InterPro" id="IPR003604">
    <property type="entry name" value="Matrin/U1-like-C_Znf_C2H2"/>
</dbReference>
<evidence type="ECO:0000259" key="2">
    <source>
        <dbReference type="PROSITE" id="PS00028"/>
    </source>
</evidence>
<feature type="region of interest" description="Disordered" evidence="1">
    <location>
        <begin position="164"/>
        <end position="223"/>
    </location>
</feature>
<dbReference type="PROSITE" id="PS00028">
    <property type="entry name" value="ZINC_FINGER_C2H2_1"/>
    <property type="match status" value="1"/>
</dbReference>
<evidence type="ECO:0000256" key="1">
    <source>
        <dbReference type="SAM" id="MobiDB-lite"/>
    </source>
</evidence>